<evidence type="ECO:0000259" key="14">
    <source>
        <dbReference type="PROSITE" id="PS50157"/>
    </source>
</evidence>
<comment type="similarity">
    <text evidence="3">Belongs to the krueppel C2H2-type zinc-finger protein family.</text>
</comment>
<dbReference type="PROSITE" id="PS50157">
    <property type="entry name" value="ZINC_FINGER_C2H2_2"/>
    <property type="match status" value="28"/>
</dbReference>
<feature type="domain" description="C2H2-type" evidence="14">
    <location>
        <begin position="1261"/>
        <end position="1289"/>
    </location>
</feature>
<feature type="domain" description="C2H2-type" evidence="14">
    <location>
        <begin position="714"/>
        <end position="741"/>
    </location>
</feature>
<accession>A0AAV8W7J1</accession>
<comment type="caution">
    <text evidence="15">The sequence shown here is derived from an EMBL/GenBank/DDBJ whole genome shotgun (WGS) entry which is preliminary data.</text>
</comment>
<feature type="domain" description="C2H2-type" evidence="14">
    <location>
        <begin position="588"/>
        <end position="616"/>
    </location>
</feature>
<evidence type="ECO:0000256" key="5">
    <source>
        <dbReference type="ARBA" id="ARBA00022737"/>
    </source>
</evidence>
<dbReference type="PROSITE" id="PS00028">
    <property type="entry name" value="ZINC_FINGER_C2H2_1"/>
    <property type="match status" value="24"/>
</dbReference>
<evidence type="ECO:0000256" key="13">
    <source>
        <dbReference type="SAM" id="MobiDB-lite"/>
    </source>
</evidence>
<evidence type="ECO:0000256" key="10">
    <source>
        <dbReference type="ARBA" id="ARBA00023163"/>
    </source>
</evidence>
<evidence type="ECO:0000256" key="4">
    <source>
        <dbReference type="ARBA" id="ARBA00022723"/>
    </source>
</evidence>
<dbReference type="SMART" id="SM00355">
    <property type="entry name" value="ZnF_C2H2"/>
    <property type="match status" value="35"/>
</dbReference>
<feature type="domain" description="C2H2-type" evidence="14">
    <location>
        <begin position="742"/>
        <end position="766"/>
    </location>
</feature>
<comment type="subcellular location">
    <subcellularLocation>
        <location evidence="2">Nucleus</location>
    </subcellularLocation>
</comment>
<feature type="domain" description="C2H2-type" evidence="14">
    <location>
        <begin position="1434"/>
        <end position="1461"/>
    </location>
</feature>
<gene>
    <name evidence="15" type="ORF">NQ315_004263</name>
</gene>
<evidence type="ECO:0000256" key="11">
    <source>
        <dbReference type="ARBA" id="ARBA00023242"/>
    </source>
</evidence>
<name>A0AAV8W7J1_9CUCU</name>
<dbReference type="InterPro" id="IPR013087">
    <property type="entry name" value="Znf_C2H2_type"/>
</dbReference>
<keyword evidence="11" id="KW-0539">Nucleus</keyword>
<dbReference type="EMBL" id="JANEYG010000007">
    <property type="protein sequence ID" value="KAJ8922320.1"/>
    <property type="molecule type" value="Genomic_DNA"/>
</dbReference>
<evidence type="ECO:0000256" key="2">
    <source>
        <dbReference type="ARBA" id="ARBA00004123"/>
    </source>
</evidence>
<evidence type="ECO:0000256" key="8">
    <source>
        <dbReference type="ARBA" id="ARBA00023015"/>
    </source>
</evidence>
<feature type="domain" description="C2H2-type" evidence="14">
    <location>
        <begin position="963"/>
        <end position="990"/>
    </location>
</feature>
<evidence type="ECO:0000256" key="6">
    <source>
        <dbReference type="ARBA" id="ARBA00022771"/>
    </source>
</evidence>
<feature type="domain" description="C2H2-type" evidence="14">
    <location>
        <begin position="176"/>
        <end position="203"/>
    </location>
</feature>
<feature type="domain" description="C2H2-type" evidence="14">
    <location>
        <begin position="123"/>
        <end position="150"/>
    </location>
</feature>
<dbReference type="Pfam" id="PF12874">
    <property type="entry name" value="zf-met"/>
    <property type="match status" value="1"/>
</dbReference>
<evidence type="ECO:0000313" key="16">
    <source>
        <dbReference type="Proteomes" id="UP001159042"/>
    </source>
</evidence>
<dbReference type="Pfam" id="PF00096">
    <property type="entry name" value="zf-C2H2"/>
    <property type="match status" value="4"/>
</dbReference>
<dbReference type="InterPro" id="IPR036236">
    <property type="entry name" value="Znf_C2H2_sf"/>
</dbReference>
<keyword evidence="4" id="KW-0479">Metal-binding</keyword>
<dbReference type="SUPFAM" id="SSF57667">
    <property type="entry name" value="beta-beta-alpha zinc fingers"/>
    <property type="match status" value="14"/>
</dbReference>
<comment type="function">
    <text evidence="1">May be involved in transcriptional regulation.</text>
</comment>
<evidence type="ECO:0000256" key="3">
    <source>
        <dbReference type="ARBA" id="ARBA00006991"/>
    </source>
</evidence>
<dbReference type="FunFam" id="3.30.160.60:FF:000015">
    <property type="entry name" value="Zinc finger protein 569"/>
    <property type="match status" value="1"/>
</dbReference>
<evidence type="ECO:0000313" key="15">
    <source>
        <dbReference type="EMBL" id="KAJ8922320.1"/>
    </source>
</evidence>
<evidence type="ECO:0000256" key="12">
    <source>
        <dbReference type="PROSITE-ProRule" id="PRU00042"/>
    </source>
</evidence>
<feature type="domain" description="C2H2-type" evidence="14">
    <location>
        <begin position="1490"/>
        <end position="1517"/>
    </location>
</feature>
<feature type="domain" description="C2H2-type" evidence="14">
    <location>
        <begin position="1222"/>
        <end position="1249"/>
    </location>
</feature>
<feature type="domain" description="C2H2-type" evidence="14">
    <location>
        <begin position="332"/>
        <end position="359"/>
    </location>
</feature>
<evidence type="ECO:0000256" key="9">
    <source>
        <dbReference type="ARBA" id="ARBA00023125"/>
    </source>
</evidence>
<feature type="domain" description="C2H2-type" evidence="14">
    <location>
        <begin position="376"/>
        <end position="403"/>
    </location>
</feature>
<feature type="domain" description="C2H2-type" evidence="14">
    <location>
        <begin position="402"/>
        <end position="429"/>
    </location>
</feature>
<feature type="domain" description="C2H2-type" evidence="14">
    <location>
        <begin position="1462"/>
        <end position="1489"/>
    </location>
</feature>
<feature type="domain" description="C2H2-type" evidence="14">
    <location>
        <begin position="1347"/>
        <end position="1369"/>
    </location>
</feature>
<keyword evidence="8" id="KW-0805">Transcription regulation</keyword>
<dbReference type="PANTHER" id="PTHR24379:SF121">
    <property type="entry name" value="C2H2-TYPE DOMAIN-CONTAINING PROTEIN"/>
    <property type="match status" value="1"/>
</dbReference>
<dbReference type="Gene3D" id="3.30.160.60">
    <property type="entry name" value="Classic Zinc Finger"/>
    <property type="match status" value="18"/>
</dbReference>
<sequence length="1541" mass="180139">MVIKMTMQNSAENLELCEEEIIIYVDPDEPDGSMDLTEYLDNKNILIETDSNIMKSTKTRRRIILEEIEQSVAAIMKKQQAKADARKKTSQPESESNQAVCAICGKLVRMRYMTKHMNSHSKHRCEYCSSIFESGEELNKHKEIHPDSEYPCDDCGLTFKTAIEFCIHNHLHVNAFKCPMCSFSTKSRGSIIGHIKRHEGQYNYHCTVCGKGFIGKALLETHEEIHLDIKRYICDVCGKRFTVGRYLEVHRQLNHKKELYGIEELYHCKLCGRKFTFEKSLRRHQSVMIKSQLRKYRRKIRAYRKVPSNKERPTGKKKYIHKLKPNQKPEWYTCKICFEKFTSRKELFAHKPVHDDDNDFNVNVEKYVYDEQHDFYVCNNCSAEFQSKEEVEKHYETHEEKYECNVCNNVISGALNFSCHMQLHRQDKQFPCPLCRHITNRKSAMLVHIMRLHFKKYDFQCQSCGKGFTDASTFKEHENVHLGLKPFTCIVCNKEFVYSRYLVAHQVRNHRVRVLDKDSKTQCHMCSKIFARNETLVFPDSRSGTQRRRRLLRLERDDEYTPPGYRKKRIVKNLKPIQKIKKQEHKIWTCRRCLLEFESRRELTEHTKLYHVEEPKDQHTFKYDEEQDQYTCNTCSAEYQSKKEVEDHISKVHEEFYTCDVCKQTLKKAYSFAVHMKGHSTDDTYTCPLCSYNTLRRTSLQTHINRVHYHKFYFTCATCGKGFNDSVIFREHNNEHLGIKPFVCVVCNKEFVYSRYMLIHQTRYHTVHIEGTLHKTQCSICLKVFSKVATLLKHITTKHSNTTDDKPEKRHLRLELAANNEESVNRMKTRGKSTIKYELREEEIKLETLSEDHASDDEQSDYEYIPRKQKRKKSSTDVIDIVPKRKRNYNMNKTWSCKKCCQTFPTKRNLMNHKKTSHTDADADEHTFKFDELQDLYICNTCSAEYQEQAEVEKHMKTHEEKFQCFICDKTFKKAYDFGIHNAVHNEDKQFHCPLCKYKTSKRTGLLIHINQVHLKKILLLLSNLLENNPIVVSNKDNSFVNCVPPMVLTSGVQCGPLKHQTLVTDSRSNAPVLYTILQLHRTETAANNTITGNVTSKSLYETPLKINPTSYYKQIPTTGNPVNGPILNYFIQAPFKIQQYPLVQPTINVNSGFATVQRSSVGNVLHQTQTQSVPKPPAKYKNPFDYSEYAKNPLSIRETHPSNEGLTYNSLITDEEESNIYQCLICHKNQKCKQSLIDHYEYHKADKDKLESEKSVPKYFECQICSKILFKRYSYDKHMNNVHGDKKYFCSVCDKNFFNAYDFSVHNKKHAPNPGTYICIICKDFSCESTRVLKEHICTDHKNEMHECDICEKAFASPAFLQTHKSIHKDTTVSCTICNKQFANETYRVAHYRNVHPGVPLDNKHECKLCKATFATNETLVKHICSYDEPPEELCTVCGKKFKNDQCLKLHMVLHSGLKKYMCTVCGKSFARSGILAAHLRTHNGEKPYKCETCGKCFSQRTPLVIHQRHHTGERPYVCEGCKRGFVSRSAMNIHAKRCK</sequence>
<feature type="domain" description="C2H2-type" evidence="14">
    <location>
        <begin position="1289"/>
        <end position="1316"/>
    </location>
</feature>
<keyword evidence="7" id="KW-0862">Zinc</keyword>
<feature type="domain" description="C2H2-type" evidence="14">
    <location>
        <begin position="776"/>
        <end position="804"/>
    </location>
</feature>
<evidence type="ECO:0000256" key="1">
    <source>
        <dbReference type="ARBA" id="ARBA00003767"/>
    </source>
</evidence>
<dbReference type="GO" id="GO:0000977">
    <property type="term" value="F:RNA polymerase II transcription regulatory region sequence-specific DNA binding"/>
    <property type="evidence" value="ECO:0007669"/>
    <property type="project" value="TreeGrafter"/>
</dbReference>
<feature type="domain" description="C2H2-type" evidence="14">
    <location>
        <begin position="937"/>
        <end position="964"/>
    </location>
</feature>
<dbReference type="PANTHER" id="PTHR24379">
    <property type="entry name" value="KRAB AND ZINC FINGER DOMAIN-CONTAINING"/>
    <property type="match status" value="1"/>
</dbReference>
<feature type="domain" description="C2H2-type" evidence="14">
    <location>
        <begin position="459"/>
        <end position="486"/>
    </location>
</feature>
<keyword evidence="10" id="KW-0804">Transcription</keyword>
<feature type="domain" description="C2H2-type" evidence="14">
    <location>
        <begin position="487"/>
        <end position="510"/>
    </location>
</feature>
<keyword evidence="6 12" id="KW-0863">Zinc-finger</keyword>
<proteinExistence type="inferred from homology"/>
<protein>
    <recommendedName>
        <fullName evidence="14">C2H2-type domain-containing protein</fullName>
    </recommendedName>
</protein>
<feature type="domain" description="C2H2-type" evidence="14">
    <location>
        <begin position="1374"/>
        <end position="1399"/>
    </location>
</feature>
<feature type="domain" description="C2H2-type" evidence="14">
    <location>
        <begin position="895"/>
        <end position="923"/>
    </location>
</feature>
<keyword evidence="16" id="KW-1185">Reference proteome</keyword>
<keyword evidence="5" id="KW-0677">Repeat</keyword>
<feature type="domain" description="C2H2-type" evidence="14">
    <location>
        <begin position="204"/>
        <end position="231"/>
    </location>
</feature>
<feature type="domain" description="C2H2-type" evidence="14">
    <location>
        <begin position="657"/>
        <end position="684"/>
    </location>
</feature>
<reference evidence="15 16" key="1">
    <citation type="journal article" date="2023" name="Insect Mol. Biol.">
        <title>Genome sequencing provides insights into the evolution of gene families encoding plant cell wall-degrading enzymes in longhorned beetles.</title>
        <authorList>
            <person name="Shin N.R."/>
            <person name="Okamura Y."/>
            <person name="Kirsch R."/>
            <person name="Pauchet Y."/>
        </authorList>
    </citation>
    <scope>NUCLEOTIDE SEQUENCE [LARGE SCALE GENOMIC DNA]</scope>
    <source>
        <strain evidence="15">EAD_L_NR</strain>
    </source>
</reference>
<dbReference type="FunFam" id="3.30.160.60:FF:000939">
    <property type="entry name" value="zinc finger protein 8 isoform X1"/>
    <property type="match status" value="1"/>
</dbReference>
<feature type="domain" description="C2H2-type" evidence="14">
    <location>
        <begin position="266"/>
        <end position="295"/>
    </location>
</feature>
<feature type="region of interest" description="Disordered" evidence="13">
    <location>
        <begin position="848"/>
        <end position="870"/>
    </location>
</feature>
<dbReference type="Proteomes" id="UP001159042">
    <property type="component" value="Unassembled WGS sequence"/>
</dbReference>
<dbReference type="GO" id="GO:0008270">
    <property type="term" value="F:zinc ion binding"/>
    <property type="evidence" value="ECO:0007669"/>
    <property type="project" value="UniProtKB-KW"/>
</dbReference>
<feature type="domain" description="C2H2-type" evidence="14">
    <location>
        <begin position="150"/>
        <end position="177"/>
    </location>
</feature>
<organism evidence="15 16">
    <name type="scientific">Exocentrus adspersus</name>
    <dbReference type="NCBI Taxonomy" id="1586481"/>
    <lineage>
        <taxon>Eukaryota</taxon>
        <taxon>Metazoa</taxon>
        <taxon>Ecdysozoa</taxon>
        <taxon>Arthropoda</taxon>
        <taxon>Hexapoda</taxon>
        <taxon>Insecta</taxon>
        <taxon>Pterygota</taxon>
        <taxon>Neoptera</taxon>
        <taxon>Endopterygota</taxon>
        <taxon>Coleoptera</taxon>
        <taxon>Polyphaga</taxon>
        <taxon>Cucujiformia</taxon>
        <taxon>Chrysomeloidea</taxon>
        <taxon>Cerambycidae</taxon>
        <taxon>Lamiinae</taxon>
        <taxon>Acanthocinini</taxon>
        <taxon>Exocentrus</taxon>
    </lineage>
</organism>
<dbReference type="GO" id="GO:0005634">
    <property type="term" value="C:nucleus"/>
    <property type="evidence" value="ECO:0007669"/>
    <property type="project" value="UniProtKB-SubCell"/>
</dbReference>
<feature type="domain" description="C2H2-type" evidence="14">
    <location>
        <begin position="232"/>
        <end position="260"/>
    </location>
</feature>
<feature type="domain" description="C2H2-type" evidence="14">
    <location>
        <begin position="685"/>
        <end position="708"/>
    </location>
</feature>
<keyword evidence="9" id="KW-0238">DNA-binding</keyword>
<dbReference type="GO" id="GO:0000981">
    <property type="term" value="F:DNA-binding transcription factor activity, RNA polymerase II-specific"/>
    <property type="evidence" value="ECO:0007669"/>
    <property type="project" value="TreeGrafter"/>
</dbReference>
<evidence type="ECO:0000256" key="7">
    <source>
        <dbReference type="ARBA" id="ARBA00022833"/>
    </source>
</evidence>